<dbReference type="CDD" id="cd00093">
    <property type="entry name" value="HTH_XRE"/>
    <property type="match status" value="1"/>
</dbReference>
<sequence>MTDYLTKNDFLTHLRNLEDKYGKRLNDYDFNLDDLAKSDHEDYQAILEFRELVKDRQREKINHRELIKLLNTELTLKQIAEKLNCSTSKLQRTIEANPKLKSKYEGLIGKRKEMIFDCLKLRHTRQKERIGKAVLKLRMNMNLTQNEVANKVNEILGTTTCSAVSVGNWERGVTMPSKKRLEVIANLCNTTVKELMGKTTDEN</sequence>
<dbReference type="PROSITE" id="PS50943">
    <property type="entry name" value="HTH_CROC1"/>
    <property type="match status" value="1"/>
</dbReference>
<accession>A0AAW4X4Z2</accession>
<dbReference type="SUPFAM" id="SSF47413">
    <property type="entry name" value="lambda repressor-like DNA-binding domains"/>
    <property type="match status" value="1"/>
</dbReference>
<reference evidence="2" key="1">
    <citation type="submission" date="2021-10" db="EMBL/GenBank/DDBJ databases">
        <title>Evolutionary history and lifestyle of the vertebrate symbiont Limosilactobacillus reuteri.</title>
        <authorList>
            <person name="Zheng J."/>
            <person name="Li F."/>
            <person name="Gaenzle M."/>
            <person name="Walter J."/>
        </authorList>
    </citation>
    <scope>NUCLEOTIDE SEQUENCE</scope>
    <source>
        <strain evidence="2">GQ_1_3_1</strain>
    </source>
</reference>
<dbReference type="EMBL" id="JAJGWB010000114">
    <property type="protein sequence ID" value="MCC4477436.1"/>
    <property type="molecule type" value="Genomic_DNA"/>
</dbReference>
<feature type="domain" description="HTH cro/C1-type" evidence="1">
    <location>
        <begin position="134"/>
        <end position="195"/>
    </location>
</feature>
<evidence type="ECO:0000259" key="1">
    <source>
        <dbReference type="PROSITE" id="PS50943"/>
    </source>
</evidence>
<comment type="caution">
    <text evidence="2">The sequence shown here is derived from an EMBL/GenBank/DDBJ whole genome shotgun (WGS) entry which is preliminary data.</text>
</comment>
<dbReference type="InterPro" id="IPR010982">
    <property type="entry name" value="Lambda_DNA-bd_dom_sf"/>
</dbReference>
<dbReference type="SMART" id="SM00530">
    <property type="entry name" value="HTH_XRE"/>
    <property type="match status" value="1"/>
</dbReference>
<evidence type="ECO:0000313" key="2">
    <source>
        <dbReference type="EMBL" id="MCC4477436.1"/>
    </source>
</evidence>
<dbReference type="Pfam" id="PF01381">
    <property type="entry name" value="HTH_3"/>
    <property type="match status" value="1"/>
</dbReference>
<dbReference type="Gene3D" id="1.10.260.40">
    <property type="entry name" value="lambda repressor-like DNA-binding domains"/>
    <property type="match status" value="1"/>
</dbReference>
<dbReference type="AlphaFoldDB" id="A0AAW4X4Z2"/>
<name>A0AAW4X4Z2_LIMRT</name>
<organism evidence="2 3">
    <name type="scientific">Limosilactobacillus reuteri</name>
    <name type="common">Lactobacillus reuteri</name>
    <dbReference type="NCBI Taxonomy" id="1598"/>
    <lineage>
        <taxon>Bacteria</taxon>
        <taxon>Bacillati</taxon>
        <taxon>Bacillota</taxon>
        <taxon>Bacilli</taxon>
        <taxon>Lactobacillales</taxon>
        <taxon>Lactobacillaceae</taxon>
        <taxon>Limosilactobacillus</taxon>
    </lineage>
</organism>
<dbReference type="RefSeq" id="WP_228340735.1">
    <property type="nucleotide sequence ID" value="NZ_JAJGWA010000115.1"/>
</dbReference>
<evidence type="ECO:0000313" key="3">
    <source>
        <dbReference type="Proteomes" id="UP001198026"/>
    </source>
</evidence>
<proteinExistence type="predicted"/>
<protein>
    <submittedName>
        <fullName evidence="2">Helix-turn-helix domain-containing protein</fullName>
    </submittedName>
</protein>
<gene>
    <name evidence="2" type="ORF">LMB76_04290</name>
</gene>
<dbReference type="InterPro" id="IPR001387">
    <property type="entry name" value="Cro/C1-type_HTH"/>
</dbReference>
<dbReference type="Proteomes" id="UP001198026">
    <property type="component" value="Unassembled WGS sequence"/>
</dbReference>
<dbReference type="GO" id="GO:0003677">
    <property type="term" value="F:DNA binding"/>
    <property type="evidence" value="ECO:0007669"/>
    <property type="project" value="InterPro"/>
</dbReference>